<dbReference type="OrthoDB" id="5860767at2759"/>
<dbReference type="AlphaFoldDB" id="W2SGB2"/>
<evidence type="ECO:0000313" key="3">
    <source>
        <dbReference type="EMBL" id="ETN68640.1"/>
    </source>
</evidence>
<proteinExistence type="predicted"/>
<evidence type="ECO:0000313" key="4">
    <source>
        <dbReference type="Proteomes" id="UP000053676"/>
    </source>
</evidence>
<organism evidence="3 4">
    <name type="scientific">Necator americanus</name>
    <name type="common">Human hookworm</name>
    <dbReference type="NCBI Taxonomy" id="51031"/>
    <lineage>
        <taxon>Eukaryota</taxon>
        <taxon>Metazoa</taxon>
        <taxon>Ecdysozoa</taxon>
        <taxon>Nematoda</taxon>
        <taxon>Chromadorea</taxon>
        <taxon>Rhabditida</taxon>
        <taxon>Rhabditina</taxon>
        <taxon>Rhabditomorpha</taxon>
        <taxon>Strongyloidea</taxon>
        <taxon>Ancylostomatidae</taxon>
        <taxon>Bunostominae</taxon>
        <taxon>Necator</taxon>
    </lineage>
</organism>
<feature type="region of interest" description="Disordered" evidence="2">
    <location>
        <begin position="42"/>
        <end position="94"/>
    </location>
</feature>
<dbReference type="Proteomes" id="UP000053676">
    <property type="component" value="Unassembled WGS sequence"/>
</dbReference>
<evidence type="ECO:0000256" key="1">
    <source>
        <dbReference type="SAM" id="Coils"/>
    </source>
</evidence>
<accession>W2SGB2</accession>
<dbReference type="EMBL" id="KI669225">
    <property type="protein sequence ID" value="ETN68640.1"/>
    <property type="molecule type" value="Genomic_DNA"/>
</dbReference>
<name>W2SGB2_NECAM</name>
<evidence type="ECO:0000256" key="2">
    <source>
        <dbReference type="SAM" id="MobiDB-lite"/>
    </source>
</evidence>
<protein>
    <submittedName>
        <fullName evidence="3">Uncharacterized protein</fullName>
    </submittedName>
</protein>
<dbReference type="OMA" id="TVKWEPV"/>
<feature type="compositionally biased region" description="Basic and acidic residues" evidence="2">
    <location>
        <begin position="71"/>
        <end position="81"/>
    </location>
</feature>
<keyword evidence="4" id="KW-1185">Reference proteome</keyword>
<dbReference type="KEGG" id="nai:NECAME_15709"/>
<reference evidence="4" key="1">
    <citation type="journal article" date="2014" name="Nat. Genet.">
        <title>Genome of the human hookworm Necator americanus.</title>
        <authorList>
            <person name="Tang Y.T."/>
            <person name="Gao X."/>
            <person name="Rosa B.A."/>
            <person name="Abubucker S."/>
            <person name="Hallsworth-Pepin K."/>
            <person name="Martin J."/>
            <person name="Tyagi R."/>
            <person name="Heizer E."/>
            <person name="Zhang X."/>
            <person name="Bhonagiri-Palsikar V."/>
            <person name="Minx P."/>
            <person name="Warren W.C."/>
            <person name="Wang Q."/>
            <person name="Zhan B."/>
            <person name="Hotez P.J."/>
            <person name="Sternberg P.W."/>
            <person name="Dougall A."/>
            <person name="Gaze S.T."/>
            <person name="Mulvenna J."/>
            <person name="Sotillo J."/>
            <person name="Ranganathan S."/>
            <person name="Rabelo E.M."/>
            <person name="Wilson R.K."/>
            <person name="Felgner P.L."/>
            <person name="Bethony J."/>
            <person name="Hawdon J.M."/>
            <person name="Gasser R.B."/>
            <person name="Loukas A."/>
            <person name="Mitreva M."/>
        </authorList>
    </citation>
    <scope>NUCLEOTIDE SEQUENCE [LARGE SCALE GENOMIC DNA]</scope>
</reference>
<gene>
    <name evidence="3" type="ORF">NECAME_15709</name>
</gene>
<keyword evidence="1" id="KW-0175">Coiled coil</keyword>
<sequence>MVCTNVPGTLTGIQRFPGHRKEANILDGERKSRIKPYAFGHFAKEQGQERSIPGSKESLSDQQEKVVASSPKKEKSPEGKGQKKRSVSPAKVHEQEVVCRANGTSAEMPLGHLRAVHPHWDEICGQLLNSGYYKLLERLRSYYGKTESSLRSDKLLMALQRKLPADPGLHFPTTVLTNIQVHILNSVDIMRAVLDEGVCCFPYGVILDKTNVLLDQVEFMMKGGDQDTVKWEPVALLAKKAALHYRTCMERTMEERLGEGLRLKAAQRIIRLDSFLVESTVSKLEKDATKARDELKWELEQLQQQNTQLRKDNRQLKIDHMRLESRVEVLEQKFKTLARLLS</sequence>
<feature type="coiled-coil region" evidence="1">
    <location>
        <begin position="281"/>
        <end position="340"/>
    </location>
</feature>